<proteinExistence type="inferred from homology"/>
<reference evidence="15" key="2">
    <citation type="submission" date="2025-08" db="UniProtKB">
        <authorList>
            <consortium name="Ensembl"/>
        </authorList>
    </citation>
    <scope>IDENTIFICATION</scope>
</reference>
<dbReference type="GeneTree" id="ENSGT00940000159991"/>
<feature type="coiled-coil region" evidence="12">
    <location>
        <begin position="468"/>
        <end position="506"/>
    </location>
</feature>
<dbReference type="PROSITE" id="PS50011">
    <property type="entry name" value="PROTEIN_KINASE_DOM"/>
    <property type="match status" value="1"/>
</dbReference>
<feature type="compositionally biased region" description="Gly residues" evidence="13">
    <location>
        <begin position="423"/>
        <end position="432"/>
    </location>
</feature>
<evidence type="ECO:0000256" key="11">
    <source>
        <dbReference type="PROSITE-ProRule" id="PRU10141"/>
    </source>
</evidence>
<feature type="compositionally biased region" description="Pro residues" evidence="13">
    <location>
        <begin position="936"/>
        <end position="946"/>
    </location>
</feature>
<evidence type="ECO:0000256" key="4">
    <source>
        <dbReference type="ARBA" id="ARBA00022679"/>
    </source>
</evidence>
<evidence type="ECO:0000256" key="2">
    <source>
        <dbReference type="ARBA" id="ARBA00012513"/>
    </source>
</evidence>
<evidence type="ECO:0000256" key="12">
    <source>
        <dbReference type="SAM" id="Coils"/>
    </source>
</evidence>
<dbReference type="Gene3D" id="3.30.200.20">
    <property type="entry name" value="Phosphorylase Kinase, domain 1"/>
    <property type="match status" value="1"/>
</dbReference>
<feature type="compositionally biased region" description="Low complexity" evidence="13">
    <location>
        <begin position="347"/>
        <end position="370"/>
    </location>
</feature>
<dbReference type="AlphaFoldDB" id="A0AAX7STL1"/>
<reference evidence="15" key="3">
    <citation type="submission" date="2025-09" db="UniProtKB">
        <authorList>
            <consortium name="Ensembl"/>
        </authorList>
    </citation>
    <scope>IDENTIFICATION</scope>
</reference>
<feature type="compositionally biased region" description="Polar residues" evidence="13">
    <location>
        <begin position="908"/>
        <end position="919"/>
    </location>
</feature>
<sequence length="1031" mass="116898">MPSSVRAGSLKDPEVAELFSREDPEKFFTDLREIGHGSFGAVYFAHDIRTNEVVAIKKMSYSGKQSNEKWQDIIKEVKFLQKLRHPNTVEYRGCYLREHTAWLVMEYCLGSASDLLEVHKKPLQEVEIAAITHGALQGLVYLHSHNMIHRDVKAGNILLTEPGQVKLGDFGSASIVAPANSFVGTPYWMAPEVILAMDEGQYDGKVDVWSLGITCIELAERKPPLFNMNAMSALYHIAQNESPVLQSNHWSDYFRNFVDSCLQKIAQDRPTSDVLLKHHFLCRERPMTVVMDLIARTKDAVRELDNLQYRKMKKILFHEAHNGPAPEGGDEEEDVEQYMLRTGTVNSMESSHSLPSMSISASSQSSSVNSLADGSDDSGEMAMMQEGEHTVTSNSSVLHKPHDNIYDDPYQPEVDSQREAASAGGGGGGGGGGRRRRGRDHFATIRTASLVTRQIQEHEQGSALREQMSGYKRMRRQHQKQLMGLENKLKAEMDEHQLRLDKELENLRNSFSVEGEKLTKKHQGILEKEGKAVVSEEKKFQQHILTQQKKELTGLLDSQKRQYRQRKEQLKEELNENQSTPKREKQEWLVHQKECLQQRQAEEEAGLLRRQRQYYEVQCRQYKRKMLLSRHNLEQDLLREDLNKKQTLKDLECAMLLRHHESTQELEFRQLSLVQRTRAELIRTQHQTELTNQMEYNKRREQELRQKHAVEVRQQPKSLKSKELQIKRQFQDTCKIQTRQYKALRNHLLENTPKSDHKAVLKRLKDEQTRKLAILAEQYDHSINDMLSTQALRLDETQEAEYKVLRMQLQQELELLNAYQSKIKIHTDTQHEREVKDLEQRVSIRRALLEQRIEEEMLSLQNERSERIRTLLERQASEIEAFDAESLRLGFSNMALTGIPSEAYPKQGYSNVPPSSSRSAGHWSHGIHPQNSLAMLPPPPPAPPSISGPSSSSSSSSSSQGGIYVGGGGGGGSGLAVRGAPSLMALRNSPQPLRRTASGGGPGGAGGSDGVLSRSTSVTSHISNGSHLSYS</sequence>
<dbReference type="Pfam" id="PF00069">
    <property type="entry name" value="Pkinase"/>
    <property type="match status" value="1"/>
</dbReference>
<evidence type="ECO:0000256" key="1">
    <source>
        <dbReference type="ARBA" id="ARBA00008874"/>
    </source>
</evidence>
<dbReference type="Proteomes" id="UP000265100">
    <property type="component" value="Chromosome 3"/>
</dbReference>
<keyword evidence="5 11" id="KW-0547">Nucleotide-binding</keyword>
<keyword evidence="4" id="KW-0808">Transferase</keyword>
<feature type="compositionally biased region" description="Low complexity" evidence="13">
    <location>
        <begin position="947"/>
        <end position="962"/>
    </location>
</feature>
<dbReference type="Ensembl" id="ENSACLT00000066253.1">
    <property type="protein sequence ID" value="ENSACLP00000045716.1"/>
    <property type="gene ID" value="ENSACLG00000009841.2"/>
</dbReference>
<keyword evidence="7 11" id="KW-0067">ATP-binding</keyword>
<evidence type="ECO:0000259" key="14">
    <source>
        <dbReference type="PROSITE" id="PS50011"/>
    </source>
</evidence>
<evidence type="ECO:0000256" key="3">
    <source>
        <dbReference type="ARBA" id="ARBA00022527"/>
    </source>
</evidence>
<keyword evidence="8 12" id="KW-0175">Coiled coil</keyword>
<dbReference type="PANTHER" id="PTHR47167:SF6">
    <property type="entry name" value="SERINE_THREONINE-PROTEIN KINASE TAO2"/>
    <property type="match status" value="1"/>
</dbReference>
<dbReference type="InterPro" id="IPR011009">
    <property type="entry name" value="Kinase-like_dom_sf"/>
</dbReference>
<dbReference type="GO" id="GO:0005737">
    <property type="term" value="C:cytoplasm"/>
    <property type="evidence" value="ECO:0007669"/>
    <property type="project" value="TreeGrafter"/>
</dbReference>
<reference evidence="15" key="1">
    <citation type="submission" date="2018-05" db="EMBL/GenBank/DDBJ databases">
        <authorList>
            <person name="Datahose"/>
        </authorList>
    </citation>
    <scope>NUCLEOTIDE SEQUENCE</scope>
</reference>
<feature type="coiled-coil region" evidence="12">
    <location>
        <begin position="553"/>
        <end position="580"/>
    </location>
</feature>
<dbReference type="InterPro" id="IPR017441">
    <property type="entry name" value="Protein_kinase_ATP_BS"/>
</dbReference>
<dbReference type="PANTHER" id="PTHR47167">
    <property type="entry name" value="SERINE/THREONINE-PROTEIN KINASE TAO1-LIKE PROTEIN"/>
    <property type="match status" value="1"/>
</dbReference>
<evidence type="ECO:0000256" key="8">
    <source>
        <dbReference type="ARBA" id="ARBA00023054"/>
    </source>
</evidence>
<dbReference type="Gene3D" id="1.10.510.10">
    <property type="entry name" value="Transferase(Phosphotransferase) domain 1"/>
    <property type="match status" value="1"/>
</dbReference>
<feature type="region of interest" description="Disordered" evidence="13">
    <location>
        <begin position="902"/>
        <end position="1031"/>
    </location>
</feature>
<dbReference type="SMART" id="SM00220">
    <property type="entry name" value="S_TKc"/>
    <property type="match status" value="1"/>
</dbReference>
<organism evidence="15 16">
    <name type="scientific">Astatotilapia calliptera</name>
    <name type="common">Eastern happy</name>
    <name type="synonym">Chromis callipterus</name>
    <dbReference type="NCBI Taxonomy" id="8154"/>
    <lineage>
        <taxon>Eukaryota</taxon>
        <taxon>Metazoa</taxon>
        <taxon>Chordata</taxon>
        <taxon>Craniata</taxon>
        <taxon>Vertebrata</taxon>
        <taxon>Euteleostomi</taxon>
        <taxon>Actinopterygii</taxon>
        <taxon>Neopterygii</taxon>
        <taxon>Teleostei</taxon>
        <taxon>Neoteleostei</taxon>
        <taxon>Acanthomorphata</taxon>
        <taxon>Ovalentaria</taxon>
        <taxon>Cichlomorphae</taxon>
        <taxon>Cichliformes</taxon>
        <taxon>Cichlidae</taxon>
        <taxon>African cichlids</taxon>
        <taxon>Pseudocrenilabrinae</taxon>
        <taxon>Haplochromini</taxon>
        <taxon>Astatotilapia</taxon>
    </lineage>
</organism>
<dbReference type="PROSITE" id="PS00108">
    <property type="entry name" value="PROTEIN_KINASE_ST"/>
    <property type="match status" value="1"/>
</dbReference>
<evidence type="ECO:0000313" key="15">
    <source>
        <dbReference type="Ensembl" id="ENSACLP00000045716.1"/>
    </source>
</evidence>
<dbReference type="GO" id="GO:0004674">
    <property type="term" value="F:protein serine/threonine kinase activity"/>
    <property type="evidence" value="ECO:0007669"/>
    <property type="project" value="UniProtKB-KW"/>
</dbReference>
<feature type="domain" description="Protein kinase" evidence="14">
    <location>
        <begin position="28"/>
        <end position="281"/>
    </location>
</feature>
<evidence type="ECO:0000313" key="16">
    <source>
        <dbReference type="Proteomes" id="UP000265100"/>
    </source>
</evidence>
<comment type="catalytic activity">
    <reaction evidence="10">
        <text>L-seryl-[protein] + ATP = O-phospho-L-seryl-[protein] + ADP + H(+)</text>
        <dbReference type="Rhea" id="RHEA:17989"/>
        <dbReference type="Rhea" id="RHEA-COMP:9863"/>
        <dbReference type="Rhea" id="RHEA-COMP:11604"/>
        <dbReference type="ChEBI" id="CHEBI:15378"/>
        <dbReference type="ChEBI" id="CHEBI:29999"/>
        <dbReference type="ChEBI" id="CHEBI:30616"/>
        <dbReference type="ChEBI" id="CHEBI:83421"/>
        <dbReference type="ChEBI" id="CHEBI:456216"/>
        <dbReference type="EC" id="2.7.11.1"/>
    </reaction>
</comment>
<name>A0AAX7STL1_ASTCA</name>
<keyword evidence="6" id="KW-0418">Kinase</keyword>
<gene>
    <name evidence="15" type="primary">TAOK2</name>
</gene>
<feature type="region of interest" description="Disordered" evidence="13">
    <location>
        <begin position="346"/>
        <end position="438"/>
    </location>
</feature>
<evidence type="ECO:0000256" key="10">
    <source>
        <dbReference type="ARBA" id="ARBA00048679"/>
    </source>
</evidence>
<feature type="binding site" evidence="11">
    <location>
        <position position="58"/>
    </location>
    <ligand>
        <name>ATP</name>
        <dbReference type="ChEBI" id="CHEBI:30616"/>
    </ligand>
</feature>
<keyword evidence="16" id="KW-1185">Reference proteome</keyword>
<dbReference type="FunFam" id="3.30.200.20:FF:000029">
    <property type="entry name" value="Serine/threonine-protein kinase TAO2, putative"/>
    <property type="match status" value="1"/>
</dbReference>
<evidence type="ECO:0000256" key="13">
    <source>
        <dbReference type="SAM" id="MobiDB-lite"/>
    </source>
</evidence>
<feature type="compositionally biased region" description="Gly residues" evidence="13">
    <location>
        <begin position="963"/>
        <end position="974"/>
    </location>
</feature>
<comment type="catalytic activity">
    <reaction evidence="9">
        <text>L-threonyl-[protein] + ATP = O-phospho-L-threonyl-[protein] + ADP + H(+)</text>
        <dbReference type="Rhea" id="RHEA:46608"/>
        <dbReference type="Rhea" id="RHEA-COMP:11060"/>
        <dbReference type="Rhea" id="RHEA-COMP:11605"/>
        <dbReference type="ChEBI" id="CHEBI:15378"/>
        <dbReference type="ChEBI" id="CHEBI:30013"/>
        <dbReference type="ChEBI" id="CHEBI:30616"/>
        <dbReference type="ChEBI" id="CHEBI:61977"/>
        <dbReference type="ChEBI" id="CHEBI:456216"/>
        <dbReference type="EC" id="2.7.11.1"/>
    </reaction>
</comment>
<protein>
    <recommendedName>
        <fullName evidence="2">non-specific serine/threonine protein kinase</fullName>
        <ecNumber evidence="2">2.7.11.1</ecNumber>
    </recommendedName>
</protein>
<dbReference type="InterPro" id="IPR051234">
    <property type="entry name" value="TAO_STE20_kinase"/>
</dbReference>
<evidence type="ECO:0000256" key="7">
    <source>
        <dbReference type="ARBA" id="ARBA00022840"/>
    </source>
</evidence>
<evidence type="ECO:0000256" key="5">
    <source>
        <dbReference type="ARBA" id="ARBA00022741"/>
    </source>
</evidence>
<dbReference type="PROSITE" id="PS00107">
    <property type="entry name" value="PROTEIN_KINASE_ATP"/>
    <property type="match status" value="1"/>
</dbReference>
<dbReference type="SUPFAM" id="SSF56112">
    <property type="entry name" value="Protein kinase-like (PK-like)"/>
    <property type="match status" value="1"/>
</dbReference>
<keyword evidence="3" id="KW-0723">Serine/threonine-protein kinase</keyword>
<evidence type="ECO:0000256" key="9">
    <source>
        <dbReference type="ARBA" id="ARBA00047899"/>
    </source>
</evidence>
<dbReference type="InterPro" id="IPR000719">
    <property type="entry name" value="Prot_kinase_dom"/>
</dbReference>
<feature type="compositionally biased region" description="Gly residues" evidence="13">
    <location>
        <begin position="998"/>
        <end position="1009"/>
    </location>
</feature>
<dbReference type="InterPro" id="IPR008271">
    <property type="entry name" value="Ser/Thr_kinase_AS"/>
</dbReference>
<dbReference type="FunFam" id="1.10.510.10:FF:000030">
    <property type="entry name" value="Serine/threonine-protein kinase TAO2, putative"/>
    <property type="match status" value="1"/>
</dbReference>
<evidence type="ECO:0000256" key="6">
    <source>
        <dbReference type="ARBA" id="ARBA00022777"/>
    </source>
</evidence>
<dbReference type="GO" id="GO:0005524">
    <property type="term" value="F:ATP binding"/>
    <property type="evidence" value="ECO:0007669"/>
    <property type="project" value="UniProtKB-UniRule"/>
</dbReference>
<feature type="compositionally biased region" description="Polar residues" evidence="13">
    <location>
        <begin position="1013"/>
        <end position="1031"/>
    </location>
</feature>
<dbReference type="EC" id="2.7.11.1" evidence="2"/>
<accession>A0AAX7STL1</accession>
<comment type="similarity">
    <text evidence="1">Belongs to the protein kinase superfamily. STE Ser/Thr protein kinase family. STE20 subfamily.</text>
</comment>